<comment type="cofactor">
    <cofactor evidence="2">
        <name>Mg(2+)</name>
        <dbReference type="ChEBI" id="CHEBI:18420"/>
    </cofactor>
</comment>
<evidence type="ECO:0000256" key="13">
    <source>
        <dbReference type="ARBA" id="ARBA00022946"/>
    </source>
</evidence>
<evidence type="ECO:0000256" key="21">
    <source>
        <dbReference type="ARBA" id="ARBA00061123"/>
    </source>
</evidence>
<dbReference type="GO" id="GO:0009228">
    <property type="term" value="P:thiamine biosynthetic process"/>
    <property type="evidence" value="ECO:0007669"/>
    <property type="project" value="UniProtKB-KW"/>
</dbReference>
<keyword evidence="14" id="KW-0784">Thiamine biosynthesis</keyword>
<reference evidence="24" key="1">
    <citation type="journal article" date="2022" name="Plant J.">
        <title>Strategies of tolerance reflected in two North American maple genomes.</title>
        <authorList>
            <person name="McEvoy S.L."/>
            <person name="Sezen U.U."/>
            <person name="Trouern-Trend A."/>
            <person name="McMahon S.M."/>
            <person name="Schaberg P.G."/>
            <person name="Yang J."/>
            <person name="Wegrzyn J.L."/>
            <person name="Swenson N.G."/>
        </authorList>
    </citation>
    <scope>NUCLEOTIDE SEQUENCE</scope>
    <source>
        <strain evidence="24">NS2018</strain>
    </source>
</reference>
<evidence type="ECO:0000259" key="23">
    <source>
        <dbReference type="Pfam" id="PF08543"/>
    </source>
</evidence>
<dbReference type="Pfam" id="PF02581">
    <property type="entry name" value="TMP-TENI"/>
    <property type="match status" value="1"/>
</dbReference>
<dbReference type="EMBL" id="JAUESC010000381">
    <property type="protein sequence ID" value="KAK0591004.1"/>
    <property type="molecule type" value="Genomic_DNA"/>
</dbReference>
<comment type="function">
    <text evidence="20">Essential for thiamine biosynthesis. Bifunctional enzyme that catalyzes the phosphorylation of hydroxymethylpyrimidine phosphate (HMP-P) to HMP-PP and condenses 4-methyl-5-(beta-hydroxyethyl)thiazole monophosphate (THZ-P) and 2-methyl-4-amino-5-hydroxymethyl pyrimidine pyrophosphate (HMP-PP) to form thiamine monophosphate (TMP).</text>
</comment>
<dbReference type="InterPro" id="IPR034291">
    <property type="entry name" value="TMP_synthase"/>
</dbReference>
<evidence type="ECO:0000313" key="24">
    <source>
        <dbReference type="EMBL" id="KAK0591004.1"/>
    </source>
</evidence>
<keyword evidence="13" id="KW-0809">Transit peptide</keyword>
<dbReference type="CDD" id="cd01169">
    <property type="entry name" value="HMPP_kinase"/>
    <property type="match status" value="1"/>
</dbReference>
<dbReference type="PANTHER" id="PTHR20858:SF17">
    <property type="entry name" value="HYDROXYMETHYLPYRIMIDINE_PHOSPHOMETHYLPYRIMIDINE KINASE THI20-RELATED"/>
    <property type="match status" value="1"/>
</dbReference>
<dbReference type="InterPro" id="IPR022998">
    <property type="entry name" value="ThiamineP_synth_TenI"/>
</dbReference>
<dbReference type="NCBIfam" id="TIGR00756">
    <property type="entry name" value="PPR"/>
    <property type="match status" value="1"/>
</dbReference>
<dbReference type="GO" id="GO:0009507">
    <property type="term" value="C:chloroplast"/>
    <property type="evidence" value="ECO:0007669"/>
    <property type="project" value="UniProtKB-SubCell"/>
</dbReference>
<gene>
    <name evidence="24" type="ORF">LWI29_034326</name>
</gene>
<dbReference type="InterPro" id="IPR013785">
    <property type="entry name" value="Aldolase_TIM"/>
</dbReference>
<protein>
    <recommendedName>
        <fullName evidence="26">Thiamine-phosphate pyrophosphorylase</fullName>
    </recommendedName>
</protein>
<dbReference type="GO" id="GO:0004789">
    <property type="term" value="F:thiamine-phosphate diphosphorylase activity"/>
    <property type="evidence" value="ECO:0007669"/>
    <property type="project" value="UniProtKB-EC"/>
</dbReference>
<keyword evidence="11" id="KW-0067">ATP-binding</keyword>
<evidence type="ECO:0000313" key="25">
    <source>
        <dbReference type="Proteomes" id="UP001168877"/>
    </source>
</evidence>
<evidence type="ECO:0000256" key="9">
    <source>
        <dbReference type="ARBA" id="ARBA00022741"/>
    </source>
</evidence>
<evidence type="ECO:0000256" key="17">
    <source>
        <dbReference type="ARBA" id="ARBA00047334"/>
    </source>
</evidence>
<dbReference type="NCBIfam" id="TIGR00693">
    <property type="entry name" value="thiE"/>
    <property type="match status" value="1"/>
</dbReference>
<evidence type="ECO:0008006" key="26">
    <source>
        <dbReference type="Google" id="ProtNLM"/>
    </source>
</evidence>
<dbReference type="SUPFAM" id="SSF51391">
    <property type="entry name" value="Thiamin phosphate synthase"/>
    <property type="match status" value="1"/>
</dbReference>
<dbReference type="GO" id="GO:0005524">
    <property type="term" value="F:ATP binding"/>
    <property type="evidence" value="ECO:0007669"/>
    <property type="project" value="UniProtKB-KW"/>
</dbReference>
<keyword evidence="7" id="KW-0808">Transferase</keyword>
<dbReference type="Gene3D" id="3.20.20.70">
    <property type="entry name" value="Aldolase class I"/>
    <property type="match status" value="1"/>
</dbReference>
<comment type="pathway">
    <text evidence="16">Cofactor biosynthesis; thiamine diphosphate biosynthesis; 4-amino-2-methyl-5-diphosphomethylpyrimidine from 5-amino-1-(5-phospho-D-ribosyl)imidazole: step 2/3.</text>
</comment>
<evidence type="ECO:0000256" key="5">
    <source>
        <dbReference type="ARBA" id="ARBA00022528"/>
    </source>
</evidence>
<dbReference type="NCBIfam" id="TIGR00097">
    <property type="entry name" value="HMP-P_kinase"/>
    <property type="match status" value="1"/>
</dbReference>
<evidence type="ECO:0000256" key="8">
    <source>
        <dbReference type="ARBA" id="ARBA00022723"/>
    </source>
</evidence>
<dbReference type="GO" id="GO:0008902">
    <property type="term" value="F:hydroxymethylpyrimidine kinase activity"/>
    <property type="evidence" value="ECO:0007669"/>
    <property type="project" value="UniProtKB-EC"/>
</dbReference>
<dbReference type="PANTHER" id="PTHR20858">
    <property type="entry name" value="PHOSPHOMETHYLPYRIMIDINE KINASE"/>
    <property type="match status" value="1"/>
</dbReference>
<evidence type="ECO:0000256" key="15">
    <source>
        <dbReference type="ARBA" id="ARBA00023268"/>
    </source>
</evidence>
<evidence type="ECO:0000256" key="1">
    <source>
        <dbReference type="ARBA" id="ARBA00000151"/>
    </source>
</evidence>
<dbReference type="InterPro" id="IPR013749">
    <property type="entry name" value="PM/HMP-P_kinase-1"/>
</dbReference>
<dbReference type="Pfam" id="PF08543">
    <property type="entry name" value="Phos_pyr_kin"/>
    <property type="match status" value="1"/>
</dbReference>
<organism evidence="24 25">
    <name type="scientific">Acer saccharum</name>
    <name type="common">Sugar maple</name>
    <dbReference type="NCBI Taxonomy" id="4024"/>
    <lineage>
        <taxon>Eukaryota</taxon>
        <taxon>Viridiplantae</taxon>
        <taxon>Streptophyta</taxon>
        <taxon>Embryophyta</taxon>
        <taxon>Tracheophyta</taxon>
        <taxon>Spermatophyta</taxon>
        <taxon>Magnoliopsida</taxon>
        <taxon>eudicotyledons</taxon>
        <taxon>Gunneridae</taxon>
        <taxon>Pentapetalae</taxon>
        <taxon>rosids</taxon>
        <taxon>malvids</taxon>
        <taxon>Sapindales</taxon>
        <taxon>Sapindaceae</taxon>
        <taxon>Hippocastanoideae</taxon>
        <taxon>Acereae</taxon>
        <taxon>Acer</taxon>
    </lineage>
</organism>
<keyword evidence="12" id="KW-0460">Magnesium</keyword>
<dbReference type="SUPFAM" id="SSF53613">
    <property type="entry name" value="Ribokinase-like"/>
    <property type="match status" value="1"/>
</dbReference>
<keyword evidence="6" id="KW-0934">Plastid</keyword>
<comment type="catalytic activity">
    <reaction evidence="18">
        <text>2-(2-carboxy-4-methylthiazol-5-yl)ethyl phosphate + 4-amino-2-methyl-5-(diphosphooxymethyl)pyrimidine + 2 H(+) = thiamine phosphate + CO2 + diphosphate</text>
        <dbReference type="Rhea" id="RHEA:47848"/>
        <dbReference type="ChEBI" id="CHEBI:15378"/>
        <dbReference type="ChEBI" id="CHEBI:16526"/>
        <dbReference type="ChEBI" id="CHEBI:33019"/>
        <dbReference type="ChEBI" id="CHEBI:37575"/>
        <dbReference type="ChEBI" id="CHEBI:57841"/>
        <dbReference type="ChEBI" id="CHEBI:62890"/>
        <dbReference type="EC" id="2.5.1.3"/>
    </reaction>
</comment>
<comment type="subcellular location">
    <subcellularLocation>
        <location evidence="3">Plastid</location>
        <location evidence="3">Chloroplast</location>
    </subcellularLocation>
</comment>
<comment type="catalytic activity">
    <reaction evidence="17">
        <text>4-methyl-5-(2-phosphooxyethyl)-thiazole + 4-amino-2-methyl-5-(diphosphooxymethyl)pyrimidine + H(+) = thiamine phosphate + diphosphate</text>
        <dbReference type="Rhea" id="RHEA:22328"/>
        <dbReference type="ChEBI" id="CHEBI:15378"/>
        <dbReference type="ChEBI" id="CHEBI:33019"/>
        <dbReference type="ChEBI" id="CHEBI:37575"/>
        <dbReference type="ChEBI" id="CHEBI:57841"/>
        <dbReference type="ChEBI" id="CHEBI:58296"/>
        <dbReference type="EC" id="2.5.1.3"/>
    </reaction>
</comment>
<evidence type="ECO:0000256" key="14">
    <source>
        <dbReference type="ARBA" id="ARBA00022977"/>
    </source>
</evidence>
<evidence type="ECO:0000259" key="22">
    <source>
        <dbReference type="Pfam" id="PF02581"/>
    </source>
</evidence>
<dbReference type="GO" id="GO:0008972">
    <property type="term" value="F:phosphomethylpyrimidine kinase activity"/>
    <property type="evidence" value="ECO:0007669"/>
    <property type="project" value="InterPro"/>
</dbReference>
<comment type="pathway">
    <text evidence="4">Cofactor biosynthesis; thiamine diphosphate biosynthesis; thiamine phosphate from 4-amino-2-methyl-5-diphosphomethylpyrimidine and 4-methyl-5-(2-phosphoethyl)-thiazole: step 1/1.</text>
</comment>
<name>A0AA39SGB2_ACESA</name>
<dbReference type="InterPro" id="IPR036206">
    <property type="entry name" value="ThiamineP_synth_sf"/>
</dbReference>
<keyword evidence="5" id="KW-0150">Chloroplast</keyword>
<evidence type="ECO:0000256" key="7">
    <source>
        <dbReference type="ARBA" id="ARBA00022679"/>
    </source>
</evidence>
<keyword evidence="25" id="KW-1185">Reference proteome</keyword>
<evidence type="ECO:0000256" key="18">
    <source>
        <dbReference type="ARBA" id="ARBA00047851"/>
    </source>
</evidence>
<keyword evidence="9" id="KW-0547">Nucleotide-binding</keyword>
<evidence type="ECO:0000256" key="12">
    <source>
        <dbReference type="ARBA" id="ARBA00022842"/>
    </source>
</evidence>
<dbReference type="Gene3D" id="3.40.1190.20">
    <property type="match status" value="1"/>
</dbReference>
<dbReference type="InterPro" id="IPR029056">
    <property type="entry name" value="Ribokinase-like"/>
</dbReference>
<evidence type="ECO:0000256" key="20">
    <source>
        <dbReference type="ARBA" id="ARBA00054297"/>
    </source>
</evidence>
<dbReference type="CDD" id="cd00564">
    <property type="entry name" value="TMP_TenI"/>
    <property type="match status" value="1"/>
</dbReference>
<evidence type="ECO:0000256" key="2">
    <source>
        <dbReference type="ARBA" id="ARBA00001946"/>
    </source>
</evidence>
<sequence length="596" mass="63515">MACDGNFVDFRFLGLRNWISWSVVVAGCVQNDEFVKGLELFKEMLKNVSCFLVFFGCLTWRALLFSPVPSSSASLQSSNSRHRTRTFVAMQGDGASATTKNNSDLKIPHVLTVAGSDSGAGAGIQADLKACAARGVYCSTVITAVTAQNTVGVQGVNIMPEDFVAAQLKSVLSDMQVDVVKTGMLPSTDIVKVLHQSLREFPVRALVIDPVMVSTSGDVLASPSIVSGFRDNLLPMADIITPNIKEASALLDGMQLATVSDMYSAAKLLHCFGPRNVLVKGGDLPDSSDAVDIFFDGENFHELRSARVKTRNTHGTGCSLASCIAAELAKGSPMLSAIKVAKCFIETALDYSKDIVIGNGPQGPFDHLLRLKSTSRSCRPEAFNPSDLFLYAVTDPRMNKKWGHSITNAVKAAIEGGATIVQLREKDADTGSFLVAAQACIEICRRHRVPLLINDRIDVALACDADGVHVGQSDMPVRVARALLGPEKIIGVSCKTPEQAHQAWIDGADYIGCGGVYPTNTKENNLTVGLDGLKTVCLASKLPVVAIGGISISNASNVMKIGVPKLKGVAVVSALFDRECVLTETKKLRAVLTEAI</sequence>
<dbReference type="FunFam" id="3.20.20.70:FF:000104">
    <property type="entry name" value="Thiamine biosynthetic bifunctional enzyme"/>
    <property type="match status" value="1"/>
</dbReference>
<dbReference type="Proteomes" id="UP001168877">
    <property type="component" value="Unassembled WGS sequence"/>
</dbReference>
<comment type="caution">
    <text evidence="24">The sequence shown here is derived from an EMBL/GenBank/DDBJ whole genome shotgun (WGS) entry which is preliminary data.</text>
</comment>
<dbReference type="HAMAP" id="MF_00097">
    <property type="entry name" value="TMP_synthase"/>
    <property type="match status" value="1"/>
</dbReference>
<proteinExistence type="inferred from homology"/>
<dbReference type="FunFam" id="3.40.1190.20:FF:000040">
    <property type="entry name" value="Thiamine biosynthetic bifunctional enzyme TH1, chloroplastic"/>
    <property type="match status" value="1"/>
</dbReference>
<dbReference type="InterPro" id="IPR004399">
    <property type="entry name" value="HMP/HMP-P_kinase_dom"/>
</dbReference>
<evidence type="ECO:0000256" key="11">
    <source>
        <dbReference type="ARBA" id="ARBA00022840"/>
    </source>
</evidence>
<keyword evidence="8" id="KW-0479">Metal-binding</keyword>
<feature type="domain" description="Pyridoxamine kinase/Phosphomethylpyrimidine kinase" evidence="23">
    <location>
        <begin position="117"/>
        <end position="361"/>
    </location>
</feature>
<keyword evidence="15" id="KW-0511">Multifunctional enzyme</keyword>
<evidence type="ECO:0000256" key="3">
    <source>
        <dbReference type="ARBA" id="ARBA00004229"/>
    </source>
</evidence>
<comment type="catalytic activity">
    <reaction evidence="19">
        <text>2-[(2R,5Z)-2-carboxy-4-methylthiazol-5(2H)-ylidene]ethyl phosphate + 4-amino-2-methyl-5-(diphosphooxymethyl)pyrimidine + 2 H(+) = thiamine phosphate + CO2 + diphosphate</text>
        <dbReference type="Rhea" id="RHEA:47844"/>
        <dbReference type="ChEBI" id="CHEBI:15378"/>
        <dbReference type="ChEBI" id="CHEBI:16526"/>
        <dbReference type="ChEBI" id="CHEBI:33019"/>
        <dbReference type="ChEBI" id="CHEBI:37575"/>
        <dbReference type="ChEBI" id="CHEBI:57841"/>
        <dbReference type="ChEBI" id="CHEBI:62899"/>
        <dbReference type="EC" id="2.5.1.3"/>
    </reaction>
</comment>
<keyword evidence="10" id="KW-0418">Kinase</keyword>
<evidence type="ECO:0000256" key="4">
    <source>
        <dbReference type="ARBA" id="ARBA00005165"/>
    </source>
</evidence>
<accession>A0AA39SGB2</accession>
<dbReference type="GO" id="GO:0046872">
    <property type="term" value="F:metal ion binding"/>
    <property type="evidence" value="ECO:0007669"/>
    <property type="project" value="UniProtKB-KW"/>
</dbReference>
<evidence type="ECO:0000256" key="6">
    <source>
        <dbReference type="ARBA" id="ARBA00022640"/>
    </source>
</evidence>
<dbReference type="InterPro" id="IPR002885">
    <property type="entry name" value="PPR_rpt"/>
</dbReference>
<feature type="domain" description="Thiamine phosphate synthase/TenI" evidence="22">
    <location>
        <begin position="390"/>
        <end position="575"/>
    </location>
</feature>
<evidence type="ECO:0000256" key="10">
    <source>
        <dbReference type="ARBA" id="ARBA00022777"/>
    </source>
</evidence>
<evidence type="ECO:0000256" key="16">
    <source>
        <dbReference type="ARBA" id="ARBA00037917"/>
    </source>
</evidence>
<evidence type="ECO:0000256" key="19">
    <source>
        <dbReference type="ARBA" id="ARBA00047883"/>
    </source>
</evidence>
<dbReference type="AlphaFoldDB" id="A0AA39SGB2"/>
<comment type="similarity">
    <text evidence="21">Belongs to the thiamine-phosphate synthase family.</text>
</comment>
<comment type="catalytic activity">
    <reaction evidence="1">
        <text>4-amino-5-hydroxymethyl-2-methylpyrimidine + ATP = 4-amino-2-methyl-5-(phosphooxymethyl)pyrimidine + ADP + H(+)</text>
        <dbReference type="Rhea" id="RHEA:23096"/>
        <dbReference type="ChEBI" id="CHEBI:15378"/>
        <dbReference type="ChEBI" id="CHEBI:16892"/>
        <dbReference type="ChEBI" id="CHEBI:30616"/>
        <dbReference type="ChEBI" id="CHEBI:58354"/>
        <dbReference type="ChEBI" id="CHEBI:456216"/>
        <dbReference type="EC" id="2.7.1.49"/>
    </reaction>
</comment>
<reference evidence="24" key="2">
    <citation type="submission" date="2023-06" db="EMBL/GenBank/DDBJ databases">
        <authorList>
            <person name="Swenson N.G."/>
            <person name="Wegrzyn J.L."/>
            <person name="Mcevoy S.L."/>
        </authorList>
    </citation>
    <scope>NUCLEOTIDE SEQUENCE</scope>
    <source>
        <strain evidence="24">NS2018</strain>
        <tissue evidence="24">Leaf</tissue>
    </source>
</reference>